<reference evidence="2 3" key="1">
    <citation type="submission" date="2019-02" db="EMBL/GenBank/DDBJ databases">
        <title>Draft genome sequence of Muricauda sp. 176CP4-71.</title>
        <authorList>
            <person name="Park J.-S."/>
        </authorList>
    </citation>
    <scope>NUCLEOTIDE SEQUENCE [LARGE SCALE GENOMIC DNA]</scope>
    <source>
        <strain evidence="2 3">176CP4-71</strain>
    </source>
</reference>
<comment type="caution">
    <text evidence="2">The sequence shown here is derived from an EMBL/GenBank/DDBJ whole genome shotgun (WGS) entry which is preliminary data.</text>
</comment>
<dbReference type="AlphaFoldDB" id="A0A4Q8QFG7"/>
<keyword evidence="1" id="KW-0472">Membrane</keyword>
<evidence type="ECO:0000313" key="2">
    <source>
        <dbReference type="EMBL" id="TAI48437.1"/>
    </source>
</evidence>
<feature type="transmembrane region" description="Helical" evidence="1">
    <location>
        <begin position="6"/>
        <end position="25"/>
    </location>
</feature>
<organism evidence="2 3">
    <name type="scientific">Flagellimonas allohymeniacidonis</name>
    <dbReference type="NCBI Taxonomy" id="2517819"/>
    <lineage>
        <taxon>Bacteria</taxon>
        <taxon>Pseudomonadati</taxon>
        <taxon>Bacteroidota</taxon>
        <taxon>Flavobacteriia</taxon>
        <taxon>Flavobacteriales</taxon>
        <taxon>Flavobacteriaceae</taxon>
        <taxon>Flagellimonas</taxon>
    </lineage>
</organism>
<dbReference type="Proteomes" id="UP000291981">
    <property type="component" value="Unassembled WGS sequence"/>
</dbReference>
<dbReference type="RefSeq" id="WP_130608459.1">
    <property type="nucleotide sequence ID" value="NZ_SGIU01000001.1"/>
</dbReference>
<proteinExistence type="predicted"/>
<dbReference type="EMBL" id="SGIU01000001">
    <property type="protein sequence ID" value="TAI48437.1"/>
    <property type="molecule type" value="Genomic_DNA"/>
</dbReference>
<gene>
    <name evidence="2" type="ORF">EW142_01125</name>
</gene>
<sequence>METSLFLAKFWGSYLIVFFLVLVFNPKRITAIFEYLLDKKFLLVTAFVAIIMGILNILFHNIWVSDWRLSITLIGWISLIVGIAFFTFPVKSAAWLQFKNVKFFQVLYVLLLFLGVFLLLKGYT</sequence>
<keyword evidence="1" id="KW-1133">Transmembrane helix</keyword>
<feature type="transmembrane region" description="Helical" evidence="1">
    <location>
        <begin position="41"/>
        <end position="63"/>
    </location>
</feature>
<feature type="transmembrane region" description="Helical" evidence="1">
    <location>
        <begin position="100"/>
        <end position="120"/>
    </location>
</feature>
<accession>A0A4Q8QFG7</accession>
<keyword evidence="1" id="KW-0812">Transmembrane</keyword>
<evidence type="ECO:0000256" key="1">
    <source>
        <dbReference type="SAM" id="Phobius"/>
    </source>
</evidence>
<evidence type="ECO:0000313" key="3">
    <source>
        <dbReference type="Proteomes" id="UP000291981"/>
    </source>
</evidence>
<keyword evidence="3" id="KW-1185">Reference proteome</keyword>
<dbReference type="OrthoDB" id="2915162at2"/>
<name>A0A4Q8QFG7_9FLAO</name>
<protein>
    <submittedName>
        <fullName evidence="2">Uncharacterized protein</fullName>
    </submittedName>
</protein>
<feature type="transmembrane region" description="Helical" evidence="1">
    <location>
        <begin position="69"/>
        <end position="88"/>
    </location>
</feature>